<comment type="catalytic activity">
    <reaction evidence="1 9">
        <text>ATP-dependent breakage, passage and rejoining of double-stranded DNA.</text>
        <dbReference type="EC" id="5.6.2.2"/>
    </reaction>
</comment>
<dbReference type="PANTHER" id="PTHR10169">
    <property type="entry name" value="DNA TOPOISOMERASE/GYRASE"/>
    <property type="match status" value="1"/>
</dbReference>
<dbReference type="InterPro" id="IPR013760">
    <property type="entry name" value="Topo_IIA-like_dom_sf"/>
</dbReference>
<evidence type="ECO:0000256" key="5">
    <source>
        <dbReference type="ARBA" id="ARBA00022840"/>
    </source>
</evidence>
<organism evidence="12">
    <name type="scientific">Rhizobium phage LG08</name>
    <dbReference type="NCBI Taxonomy" id="3129229"/>
    <lineage>
        <taxon>Viruses</taxon>
        <taxon>Duplodnaviria</taxon>
        <taxon>Heunggongvirae</taxon>
        <taxon>Uroviricota</taxon>
        <taxon>Caudoviricetes</taxon>
    </lineage>
</organism>
<keyword evidence="10" id="KW-0175">Coiled coil</keyword>
<keyword evidence="6 9" id="KW-0799">Topoisomerase</keyword>
<evidence type="ECO:0000256" key="8">
    <source>
        <dbReference type="ARBA" id="ARBA00023235"/>
    </source>
</evidence>
<keyword evidence="8 9" id="KW-0413">Isomerase</keyword>
<evidence type="ECO:0000256" key="2">
    <source>
        <dbReference type="ARBA" id="ARBA00001946"/>
    </source>
</evidence>
<dbReference type="EC" id="5.6.2.2" evidence="3"/>
<evidence type="ECO:0000259" key="11">
    <source>
        <dbReference type="PROSITE" id="PS52040"/>
    </source>
</evidence>
<evidence type="ECO:0000313" key="12">
    <source>
        <dbReference type="EMBL" id="XCI77523.1"/>
    </source>
</evidence>
<comment type="cofactor">
    <cofactor evidence="2">
        <name>Mg(2+)</name>
        <dbReference type="ChEBI" id="CHEBI:18420"/>
    </cofactor>
</comment>
<keyword evidence="4" id="KW-0547">Nucleotide-binding</keyword>
<dbReference type="Gene3D" id="3.30.1360.40">
    <property type="match status" value="1"/>
</dbReference>
<dbReference type="PANTHER" id="PTHR10169:SF38">
    <property type="entry name" value="DNA TOPOISOMERASE 2"/>
    <property type="match status" value="1"/>
</dbReference>
<protein>
    <recommendedName>
        <fullName evidence="3">DNA topoisomerase (ATP-hydrolyzing)</fullName>
        <ecNumber evidence="3">5.6.2.2</ecNumber>
    </recommendedName>
</protein>
<dbReference type="SMART" id="SM00434">
    <property type="entry name" value="TOP4c"/>
    <property type="match status" value="1"/>
</dbReference>
<feature type="domain" description="Topo IIA-type catalytic" evidence="11">
    <location>
        <begin position="24"/>
        <end position="438"/>
    </location>
</feature>
<evidence type="ECO:0000256" key="3">
    <source>
        <dbReference type="ARBA" id="ARBA00012895"/>
    </source>
</evidence>
<dbReference type="Gene3D" id="1.10.268.10">
    <property type="entry name" value="Topoisomerase, domain 3"/>
    <property type="match status" value="1"/>
</dbReference>
<dbReference type="GO" id="GO:0003918">
    <property type="term" value="F:DNA topoisomerase type II (double strand cut, ATP-hydrolyzing) activity"/>
    <property type="evidence" value="ECO:0007669"/>
    <property type="project" value="UniProtKB-EC"/>
</dbReference>
<dbReference type="SUPFAM" id="SSF56719">
    <property type="entry name" value="Type II DNA topoisomerase"/>
    <property type="match status" value="1"/>
</dbReference>
<gene>
    <name evidence="12" type="ORF">LDCGVIBL_CDS0165</name>
</gene>
<keyword evidence="5" id="KW-0067">ATP-binding</keyword>
<dbReference type="PROSITE" id="PS52040">
    <property type="entry name" value="TOPO_IIA"/>
    <property type="match status" value="1"/>
</dbReference>
<evidence type="ECO:0000256" key="7">
    <source>
        <dbReference type="ARBA" id="ARBA00023125"/>
    </source>
</evidence>
<dbReference type="InterPro" id="IPR050634">
    <property type="entry name" value="DNA_Topoisomerase_II"/>
</dbReference>
<dbReference type="EMBL" id="PP429226">
    <property type="protein sequence ID" value="XCI77523.1"/>
    <property type="molecule type" value="Genomic_DNA"/>
</dbReference>
<evidence type="ECO:0000256" key="4">
    <source>
        <dbReference type="ARBA" id="ARBA00022741"/>
    </source>
</evidence>
<evidence type="ECO:0000256" key="10">
    <source>
        <dbReference type="SAM" id="Coils"/>
    </source>
</evidence>
<keyword evidence="7 9" id="KW-0238">DNA-binding</keyword>
<dbReference type="GO" id="GO:0000819">
    <property type="term" value="P:sister chromatid segregation"/>
    <property type="evidence" value="ECO:0007669"/>
    <property type="project" value="TreeGrafter"/>
</dbReference>
<dbReference type="InterPro" id="IPR013758">
    <property type="entry name" value="Topo_IIA_A/C_ab"/>
</dbReference>
<evidence type="ECO:0000256" key="1">
    <source>
        <dbReference type="ARBA" id="ARBA00000185"/>
    </source>
</evidence>
<dbReference type="GO" id="GO:0005524">
    <property type="term" value="F:ATP binding"/>
    <property type="evidence" value="ECO:0007669"/>
    <property type="project" value="UniProtKB-KW"/>
</dbReference>
<dbReference type="InterPro" id="IPR002205">
    <property type="entry name" value="Topo_IIA_dom_A"/>
</dbReference>
<evidence type="ECO:0000256" key="6">
    <source>
        <dbReference type="ARBA" id="ARBA00023029"/>
    </source>
</evidence>
<accession>A0AAU8HY37</accession>
<dbReference type="GO" id="GO:0003677">
    <property type="term" value="F:DNA binding"/>
    <property type="evidence" value="ECO:0007669"/>
    <property type="project" value="UniProtKB-UniRule"/>
</dbReference>
<sequence length="443" mass="49829">MKTAEFLAKAAKTYSLMVATERAIPKVTDGLKDGQRIALWIMRNRSKTKVAAISGAMVESNLFLHGSADGLISGLAGPFVNNVPILDGDGNFGSLLDKNAFGAGRYIYAERSKFMDNVILADKELWEMVPSVDGDAEMCKEFLPLFPTVLLNGVSGVAVGWSTEILPHDPKELIKATKAVLTGKKTKKLMPKYLPFEKIKIEEIDNGRTDADSYILSGTVEIKNTSTVEITSLPPNVSVEKVQEHLDKLEEAKKITSYENHTAGDIRIVVKMSRNDLAGMTEEDLVKLFKISERITQRLVVVDFCGTKIRVFNNTEELIEAWVEWRFPLLKKRYEKMIEKIEKEISFLEAIIILSDSGFSKKLSGFKSRNDVIDYINSKVKVSSEDCSRLAGLPSYRWAVEEIDKTRKEHESKIEELNGYIQISESETELKNVWIKDLDTIKF</sequence>
<dbReference type="Gene3D" id="3.90.199.10">
    <property type="entry name" value="Topoisomerase II, domain 5"/>
    <property type="match status" value="1"/>
</dbReference>
<dbReference type="InterPro" id="IPR013757">
    <property type="entry name" value="Topo_IIA_A_a_sf"/>
</dbReference>
<feature type="coiled-coil region" evidence="10">
    <location>
        <begin position="400"/>
        <end position="427"/>
    </location>
</feature>
<name>A0AAU8HY37_9CAUD</name>
<evidence type="ECO:0000256" key="9">
    <source>
        <dbReference type="PROSITE-ProRule" id="PRU01384"/>
    </source>
</evidence>
<dbReference type="GO" id="GO:0006265">
    <property type="term" value="P:DNA topological change"/>
    <property type="evidence" value="ECO:0007669"/>
    <property type="project" value="UniProtKB-UniRule"/>
</dbReference>
<dbReference type="Pfam" id="PF00521">
    <property type="entry name" value="DNA_topoisoIV"/>
    <property type="match status" value="1"/>
</dbReference>
<reference evidence="12" key="1">
    <citation type="submission" date="2024-03" db="EMBL/GenBank/DDBJ databases">
        <authorList>
            <person name="Chantapakul B."/>
            <person name="Wang S."/>
        </authorList>
    </citation>
    <scope>NUCLEOTIDE SEQUENCE</scope>
</reference>
<feature type="active site" description="O-(5'-phospho-DNA)-tyrosine intermediate" evidence="9">
    <location>
        <position position="106"/>
    </location>
</feature>
<proteinExistence type="predicted"/>